<comment type="caution">
    <text evidence="6">The sequence shown here is derived from an EMBL/GenBank/DDBJ whole genome shotgun (WGS) entry which is preliminary data.</text>
</comment>
<sequence length="147" mass="16689">MNKQLKPLKKVLLLVVHCTATKCNRPFSVENLIACGEAKYGQCSYHYYVRRDGEVIPLLPETVQGVHARHYNYCSLGIVYEGGLNEKGQAYDTRTEAQKHALYELLKELTGEYPQARIVGHCELPHVAKDCPCYRPSCEYANLQPKC</sequence>
<keyword evidence="4" id="KW-0961">Cell wall biogenesis/degradation</keyword>
<dbReference type="GeneID" id="31499665"/>
<dbReference type="InterPro" id="IPR051206">
    <property type="entry name" value="NAMLAA_amidase_2"/>
</dbReference>
<proteinExistence type="predicted"/>
<evidence type="ECO:0000256" key="3">
    <source>
        <dbReference type="ARBA" id="ARBA00022801"/>
    </source>
</evidence>
<dbReference type="InterPro" id="IPR002502">
    <property type="entry name" value="Amidase_domain"/>
</dbReference>
<accession>A0AA37I5X8</accession>
<dbReference type="SMART" id="SM00644">
    <property type="entry name" value="Ami_2"/>
    <property type="match status" value="1"/>
</dbReference>
<dbReference type="InterPro" id="IPR036505">
    <property type="entry name" value="Amidase/PGRP_sf"/>
</dbReference>
<dbReference type="RefSeq" id="WP_013064725.1">
    <property type="nucleotide sequence ID" value="NZ_BPTT01000001.1"/>
</dbReference>
<dbReference type="PANTHER" id="PTHR30417">
    <property type="entry name" value="N-ACETYLMURAMOYL-L-ALANINE AMIDASE AMID"/>
    <property type="match status" value="1"/>
</dbReference>
<dbReference type="Gene3D" id="3.40.80.10">
    <property type="entry name" value="Peptidoglycan recognition protein-like"/>
    <property type="match status" value="1"/>
</dbReference>
<evidence type="ECO:0000256" key="1">
    <source>
        <dbReference type="ARBA" id="ARBA00001561"/>
    </source>
</evidence>
<dbReference type="EC" id="3.5.1.28" evidence="2"/>
<dbReference type="PANTHER" id="PTHR30417:SF1">
    <property type="entry name" value="N-ACETYLMURAMOYL-L-ALANINE AMIDASE AMID"/>
    <property type="match status" value="1"/>
</dbReference>
<name>A0AA37I5X8_XYLRU</name>
<organism evidence="6 7">
    <name type="scientific">Xylanibacter ruminicola</name>
    <name type="common">Prevotella ruminicola</name>
    <dbReference type="NCBI Taxonomy" id="839"/>
    <lineage>
        <taxon>Bacteria</taxon>
        <taxon>Pseudomonadati</taxon>
        <taxon>Bacteroidota</taxon>
        <taxon>Bacteroidia</taxon>
        <taxon>Bacteroidales</taxon>
        <taxon>Prevotellaceae</taxon>
        <taxon>Xylanibacter</taxon>
    </lineage>
</organism>
<dbReference type="GO" id="GO:0008745">
    <property type="term" value="F:N-acetylmuramoyl-L-alanine amidase activity"/>
    <property type="evidence" value="ECO:0007669"/>
    <property type="project" value="UniProtKB-EC"/>
</dbReference>
<evidence type="ECO:0000313" key="7">
    <source>
        <dbReference type="Proteomes" id="UP000887097"/>
    </source>
</evidence>
<dbReference type="AlphaFoldDB" id="A0AA37I5X8"/>
<protein>
    <recommendedName>
        <fullName evidence="2">N-acetylmuramoyl-L-alanine amidase</fullName>
        <ecNumber evidence="2">3.5.1.28</ecNumber>
    </recommendedName>
</protein>
<dbReference type="GO" id="GO:0071555">
    <property type="term" value="P:cell wall organization"/>
    <property type="evidence" value="ECO:0007669"/>
    <property type="project" value="UniProtKB-KW"/>
</dbReference>
<evidence type="ECO:0000313" key="6">
    <source>
        <dbReference type="EMBL" id="GJG32521.1"/>
    </source>
</evidence>
<feature type="domain" description="N-acetylmuramoyl-L-alanine amidase" evidence="5">
    <location>
        <begin position="2"/>
        <end position="133"/>
    </location>
</feature>
<dbReference type="Pfam" id="PF01510">
    <property type="entry name" value="Amidase_2"/>
    <property type="match status" value="1"/>
</dbReference>
<dbReference type="CDD" id="cd06583">
    <property type="entry name" value="PGRP"/>
    <property type="match status" value="1"/>
</dbReference>
<comment type="catalytic activity">
    <reaction evidence="1">
        <text>Hydrolyzes the link between N-acetylmuramoyl residues and L-amino acid residues in certain cell-wall glycopeptides.</text>
        <dbReference type="EC" id="3.5.1.28"/>
    </reaction>
</comment>
<dbReference type="GO" id="GO:0009253">
    <property type="term" value="P:peptidoglycan catabolic process"/>
    <property type="evidence" value="ECO:0007669"/>
    <property type="project" value="InterPro"/>
</dbReference>
<dbReference type="GO" id="GO:0009254">
    <property type="term" value="P:peptidoglycan turnover"/>
    <property type="evidence" value="ECO:0007669"/>
    <property type="project" value="TreeGrafter"/>
</dbReference>
<evidence type="ECO:0000256" key="2">
    <source>
        <dbReference type="ARBA" id="ARBA00011901"/>
    </source>
</evidence>
<dbReference type="Proteomes" id="UP000887097">
    <property type="component" value="Unassembled WGS sequence"/>
</dbReference>
<gene>
    <name evidence="6" type="ORF">PRMUPPPA20_06300</name>
</gene>
<evidence type="ECO:0000256" key="4">
    <source>
        <dbReference type="ARBA" id="ARBA00023316"/>
    </source>
</evidence>
<evidence type="ECO:0000259" key="5">
    <source>
        <dbReference type="SMART" id="SM00644"/>
    </source>
</evidence>
<keyword evidence="3" id="KW-0378">Hydrolase</keyword>
<dbReference type="EMBL" id="BPTT01000001">
    <property type="protein sequence ID" value="GJG32521.1"/>
    <property type="molecule type" value="Genomic_DNA"/>
</dbReference>
<dbReference type="SUPFAM" id="SSF55846">
    <property type="entry name" value="N-acetylmuramoyl-L-alanine amidase-like"/>
    <property type="match status" value="1"/>
</dbReference>
<reference evidence="6" key="1">
    <citation type="submission" date="2021-08" db="EMBL/GenBank/DDBJ databases">
        <title>Prevotella lacticifex sp. nov., isolated from rumen of cow.</title>
        <authorList>
            <person name="Shinkai T."/>
            <person name="Ikeyama N."/>
            <person name="Kumagai M."/>
            <person name="Ohmori H."/>
            <person name="Sakamoto M."/>
            <person name="Ohkuma M."/>
            <person name="Mitsumori M."/>
        </authorList>
    </citation>
    <scope>NUCLEOTIDE SEQUENCE</scope>
    <source>
        <strain evidence="6">JCM 8259</strain>
    </source>
</reference>